<dbReference type="AlphaFoldDB" id="A0A0N4ZW02"/>
<sequence length="187" mass="21451">MSGNAIIYLFRKLIALTISLLSIAQTLINIILRRNNSRISELPFHVKEKGTDIEYNTPIMDDISSSTIITSTAIPKNNYQNGGLTSNATVYDYQRSQMLQNQKRIEEAMRLKIQREEEERAKAEAQAAEEQDFFKDMTPEIKGRKLLIKNNMELESKPASNSGLFSVNDTNFLLPEVSLIKIYMYMY</sequence>
<keyword evidence="2" id="KW-0472">Membrane</keyword>
<dbReference type="WBParaSite" id="PTRK_0001278300.1">
    <property type="protein sequence ID" value="PTRK_0001278300.1"/>
    <property type="gene ID" value="PTRK_0001278300"/>
</dbReference>
<keyword evidence="3" id="KW-1185">Reference proteome</keyword>
<name>A0A0N4ZW02_PARTI</name>
<dbReference type="Proteomes" id="UP000038045">
    <property type="component" value="Unplaced"/>
</dbReference>
<accession>A0A0N4ZW02</accession>
<organism evidence="3 4">
    <name type="scientific">Parastrongyloides trichosuri</name>
    <name type="common">Possum-specific nematode worm</name>
    <dbReference type="NCBI Taxonomy" id="131310"/>
    <lineage>
        <taxon>Eukaryota</taxon>
        <taxon>Metazoa</taxon>
        <taxon>Ecdysozoa</taxon>
        <taxon>Nematoda</taxon>
        <taxon>Chromadorea</taxon>
        <taxon>Rhabditida</taxon>
        <taxon>Tylenchina</taxon>
        <taxon>Panagrolaimomorpha</taxon>
        <taxon>Strongyloidoidea</taxon>
        <taxon>Strongyloididae</taxon>
        <taxon>Parastrongyloides</taxon>
    </lineage>
</organism>
<evidence type="ECO:0000256" key="1">
    <source>
        <dbReference type="SAM" id="Coils"/>
    </source>
</evidence>
<feature type="transmembrane region" description="Helical" evidence="2">
    <location>
        <begin position="6"/>
        <end position="32"/>
    </location>
</feature>
<evidence type="ECO:0000313" key="4">
    <source>
        <dbReference type="WBParaSite" id="PTRK_0001278300.1"/>
    </source>
</evidence>
<reference evidence="4" key="1">
    <citation type="submission" date="2017-02" db="UniProtKB">
        <authorList>
            <consortium name="WormBaseParasite"/>
        </authorList>
    </citation>
    <scope>IDENTIFICATION</scope>
</reference>
<evidence type="ECO:0000313" key="3">
    <source>
        <dbReference type="Proteomes" id="UP000038045"/>
    </source>
</evidence>
<proteinExistence type="predicted"/>
<protein>
    <submittedName>
        <fullName evidence="4">Uncharacterized protein</fullName>
    </submittedName>
</protein>
<keyword evidence="1" id="KW-0175">Coiled coil</keyword>
<evidence type="ECO:0000256" key="2">
    <source>
        <dbReference type="SAM" id="Phobius"/>
    </source>
</evidence>
<keyword evidence="2" id="KW-1133">Transmembrane helix</keyword>
<feature type="coiled-coil region" evidence="1">
    <location>
        <begin position="99"/>
        <end position="133"/>
    </location>
</feature>
<keyword evidence="2" id="KW-0812">Transmembrane</keyword>